<dbReference type="EMBL" id="GL377303">
    <property type="protein sequence ID" value="EFJ00187.1"/>
    <property type="molecule type" value="Genomic_DNA"/>
</dbReference>
<dbReference type="GO" id="GO:0003676">
    <property type="term" value="F:nucleic acid binding"/>
    <property type="evidence" value="ECO:0007669"/>
    <property type="project" value="InterPro"/>
</dbReference>
<dbReference type="Gene3D" id="3.30.420.10">
    <property type="entry name" value="Ribonuclease H-like superfamily/Ribonuclease H"/>
    <property type="match status" value="1"/>
</dbReference>
<sequence>MSNRSLSARKMPANPWKAGKNFMVEVNKLNNDGNQVYLSMGKYMKEKRHMEDGWFINSDGAHITQSLYYADPATPSGKGQFKGMKQLLRERGINVEGKLAECKNFKCAEGATMCCCRRLLYLQPDFTSVKSLLEITCEAQGVEVLFPPKFHCELNPIEMCWGYAKGVYQLNPESSREDALGKNALAALDAVPLESIRRYTMRTCRFASAYAVFGLNGKQAAWAAKKYRGHRSLSTYTLFWNFWDY</sequence>
<dbReference type="Proteomes" id="UP000007431">
    <property type="component" value="Unassembled WGS sequence"/>
</dbReference>
<accession>D8PWC0</accession>
<organism evidence="2">
    <name type="scientific">Schizophyllum commune (strain H4-8 / FGSC 9210)</name>
    <name type="common">Split gill fungus</name>
    <dbReference type="NCBI Taxonomy" id="578458"/>
    <lineage>
        <taxon>Eukaryota</taxon>
        <taxon>Fungi</taxon>
        <taxon>Dikarya</taxon>
        <taxon>Basidiomycota</taxon>
        <taxon>Agaricomycotina</taxon>
        <taxon>Agaricomycetes</taxon>
        <taxon>Agaricomycetidae</taxon>
        <taxon>Agaricales</taxon>
        <taxon>Schizophyllaceae</taxon>
        <taxon>Schizophyllum</taxon>
    </lineage>
</organism>
<keyword evidence="2" id="KW-1185">Reference proteome</keyword>
<dbReference type="AlphaFoldDB" id="D8PWC0"/>
<name>D8PWC0_SCHCM</name>
<dbReference type="KEGG" id="scm:SCHCO_02661576"/>
<protein>
    <recommendedName>
        <fullName evidence="3">Tc1-like transposase DDE domain-containing protein</fullName>
    </recommendedName>
</protein>
<dbReference type="PANTHER" id="PTHR35871">
    <property type="entry name" value="EXPRESSED PROTEIN"/>
    <property type="match status" value="1"/>
</dbReference>
<dbReference type="InterPro" id="IPR036397">
    <property type="entry name" value="RNaseH_sf"/>
</dbReference>
<dbReference type="HOGENOM" id="CLU_005726_0_0_1"/>
<evidence type="ECO:0000313" key="1">
    <source>
        <dbReference type="EMBL" id="EFJ00187.1"/>
    </source>
</evidence>
<gene>
    <name evidence="1" type="ORF">SCHCODRAFT_232483</name>
</gene>
<dbReference type="GeneID" id="9587716"/>
<reference evidence="1 2" key="1">
    <citation type="journal article" date="2010" name="Nat. Biotechnol.">
        <title>Genome sequence of the model mushroom Schizophyllum commune.</title>
        <authorList>
            <person name="Ohm R.A."/>
            <person name="de Jong J.F."/>
            <person name="Lugones L.G."/>
            <person name="Aerts A."/>
            <person name="Kothe E."/>
            <person name="Stajich J.E."/>
            <person name="de Vries R.P."/>
            <person name="Record E."/>
            <person name="Levasseur A."/>
            <person name="Baker S.E."/>
            <person name="Bartholomew K.A."/>
            <person name="Coutinho P.M."/>
            <person name="Erdmann S."/>
            <person name="Fowler T.J."/>
            <person name="Gathman A.C."/>
            <person name="Lombard V."/>
            <person name="Henrissat B."/>
            <person name="Knabe N."/>
            <person name="Kuees U."/>
            <person name="Lilly W.W."/>
            <person name="Lindquist E."/>
            <person name="Lucas S."/>
            <person name="Magnuson J.K."/>
            <person name="Piumi F."/>
            <person name="Raudaskoski M."/>
            <person name="Salamov A."/>
            <person name="Schmutz J."/>
            <person name="Schwarze F.W.M.R."/>
            <person name="vanKuyk P.A."/>
            <person name="Horton J.S."/>
            <person name="Grigoriev I.V."/>
            <person name="Woesten H.A.B."/>
        </authorList>
    </citation>
    <scope>NUCLEOTIDE SEQUENCE [LARGE SCALE GENOMIC DNA]</scope>
    <source>
        <strain evidence="2">H4-8 / FGSC 9210</strain>
    </source>
</reference>
<proteinExistence type="predicted"/>
<dbReference type="VEuPathDB" id="FungiDB:SCHCODRAFT_02661576"/>
<dbReference type="OMA" id="ICMADAK"/>
<dbReference type="RefSeq" id="XP_003035089.1">
    <property type="nucleotide sequence ID" value="XM_003035043.1"/>
</dbReference>
<dbReference type="OrthoDB" id="10039611at2759"/>
<evidence type="ECO:0008006" key="3">
    <source>
        <dbReference type="Google" id="ProtNLM"/>
    </source>
</evidence>
<evidence type="ECO:0000313" key="2">
    <source>
        <dbReference type="Proteomes" id="UP000007431"/>
    </source>
</evidence>
<dbReference type="eggNOG" id="ENOG502SIZV">
    <property type="taxonomic scope" value="Eukaryota"/>
</dbReference>
<dbReference type="InParanoid" id="D8PWC0"/>
<dbReference type="PANTHER" id="PTHR35871:SF1">
    <property type="entry name" value="CXC1-LIKE CYSTEINE CLUSTER ASSOCIATED WITH KDZ TRANSPOSASES DOMAIN-CONTAINING PROTEIN"/>
    <property type="match status" value="1"/>
</dbReference>